<dbReference type="Proteomes" id="UP000814033">
    <property type="component" value="Unassembled WGS sequence"/>
</dbReference>
<proteinExistence type="predicted"/>
<evidence type="ECO:0000313" key="1">
    <source>
        <dbReference type="EMBL" id="KAI0039896.1"/>
    </source>
</evidence>
<keyword evidence="2" id="KW-1185">Reference proteome</keyword>
<gene>
    <name evidence="1" type="ORF">FA95DRAFT_1566839</name>
</gene>
<reference evidence="1" key="2">
    <citation type="journal article" date="2022" name="New Phytol.">
        <title>Evolutionary transition to the ectomycorrhizal habit in the genomes of a hyperdiverse lineage of mushroom-forming fungi.</title>
        <authorList>
            <person name="Looney B."/>
            <person name="Miyauchi S."/>
            <person name="Morin E."/>
            <person name="Drula E."/>
            <person name="Courty P.E."/>
            <person name="Kohler A."/>
            <person name="Kuo A."/>
            <person name="LaButti K."/>
            <person name="Pangilinan J."/>
            <person name="Lipzen A."/>
            <person name="Riley R."/>
            <person name="Andreopoulos W."/>
            <person name="He G."/>
            <person name="Johnson J."/>
            <person name="Nolan M."/>
            <person name="Tritt A."/>
            <person name="Barry K.W."/>
            <person name="Grigoriev I.V."/>
            <person name="Nagy L.G."/>
            <person name="Hibbett D."/>
            <person name="Henrissat B."/>
            <person name="Matheny P.B."/>
            <person name="Labbe J."/>
            <person name="Martin F.M."/>
        </authorList>
    </citation>
    <scope>NUCLEOTIDE SEQUENCE</scope>
    <source>
        <strain evidence="1">FP105234-sp</strain>
    </source>
</reference>
<name>A0ACB8R6Y3_9AGAM</name>
<organism evidence="1 2">
    <name type="scientific">Auriscalpium vulgare</name>
    <dbReference type="NCBI Taxonomy" id="40419"/>
    <lineage>
        <taxon>Eukaryota</taxon>
        <taxon>Fungi</taxon>
        <taxon>Dikarya</taxon>
        <taxon>Basidiomycota</taxon>
        <taxon>Agaricomycotina</taxon>
        <taxon>Agaricomycetes</taxon>
        <taxon>Russulales</taxon>
        <taxon>Auriscalpiaceae</taxon>
        <taxon>Auriscalpium</taxon>
    </lineage>
</organism>
<sequence length="160" mass="18305">MLFDDWGKGHEGEDLGGDGKKQWFLRSLFDMDVWRLQLPMPCAKIVEGLQSLFVILYMPFSSGELARTMPNGQADVARARLQDATAALKVFADNLTMEEWPTDARAVFQDISPVMRAPPPVNKRAYEEQIESHRIAMLRVMERYKRRRTDACSPFDVAPQ</sequence>
<reference evidence="1" key="1">
    <citation type="submission" date="2021-02" db="EMBL/GenBank/DDBJ databases">
        <authorList>
            <consortium name="DOE Joint Genome Institute"/>
            <person name="Ahrendt S."/>
            <person name="Looney B.P."/>
            <person name="Miyauchi S."/>
            <person name="Morin E."/>
            <person name="Drula E."/>
            <person name="Courty P.E."/>
            <person name="Chicoki N."/>
            <person name="Fauchery L."/>
            <person name="Kohler A."/>
            <person name="Kuo A."/>
            <person name="Labutti K."/>
            <person name="Pangilinan J."/>
            <person name="Lipzen A."/>
            <person name="Riley R."/>
            <person name="Andreopoulos W."/>
            <person name="He G."/>
            <person name="Johnson J."/>
            <person name="Barry K.W."/>
            <person name="Grigoriev I.V."/>
            <person name="Nagy L."/>
            <person name="Hibbett D."/>
            <person name="Henrissat B."/>
            <person name="Matheny P.B."/>
            <person name="Labbe J."/>
            <person name="Martin F."/>
        </authorList>
    </citation>
    <scope>NUCLEOTIDE SEQUENCE</scope>
    <source>
        <strain evidence="1">FP105234-sp</strain>
    </source>
</reference>
<comment type="caution">
    <text evidence="1">The sequence shown here is derived from an EMBL/GenBank/DDBJ whole genome shotgun (WGS) entry which is preliminary data.</text>
</comment>
<dbReference type="EMBL" id="MU276250">
    <property type="protein sequence ID" value="KAI0039896.1"/>
    <property type="molecule type" value="Genomic_DNA"/>
</dbReference>
<evidence type="ECO:0000313" key="2">
    <source>
        <dbReference type="Proteomes" id="UP000814033"/>
    </source>
</evidence>
<accession>A0ACB8R6Y3</accession>
<protein>
    <submittedName>
        <fullName evidence="1">Uncharacterized protein</fullName>
    </submittedName>
</protein>